<evidence type="ECO:0000313" key="1">
    <source>
        <dbReference type="EMBL" id="KAK7015437.1"/>
    </source>
</evidence>
<name>A0AAW0AQ44_9AGAR</name>
<accession>A0AAW0AQ44</accession>
<comment type="caution">
    <text evidence="1">The sequence shown here is derived from an EMBL/GenBank/DDBJ whole genome shotgun (WGS) entry which is preliminary data.</text>
</comment>
<keyword evidence="2" id="KW-1185">Reference proteome</keyword>
<organism evidence="1 2">
    <name type="scientific">Favolaschia claudopus</name>
    <dbReference type="NCBI Taxonomy" id="2862362"/>
    <lineage>
        <taxon>Eukaryota</taxon>
        <taxon>Fungi</taxon>
        <taxon>Dikarya</taxon>
        <taxon>Basidiomycota</taxon>
        <taxon>Agaricomycotina</taxon>
        <taxon>Agaricomycetes</taxon>
        <taxon>Agaricomycetidae</taxon>
        <taxon>Agaricales</taxon>
        <taxon>Marasmiineae</taxon>
        <taxon>Mycenaceae</taxon>
        <taxon>Favolaschia</taxon>
    </lineage>
</organism>
<protein>
    <submittedName>
        <fullName evidence="1">Uncharacterized protein</fullName>
    </submittedName>
</protein>
<evidence type="ECO:0000313" key="2">
    <source>
        <dbReference type="Proteomes" id="UP001362999"/>
    </source>
</evidence>
<dbReference type="Proteomes" id="UP001362999">
    <property type="component" value="Unassembled WGS sequence"/>
</dbReference>
<gene>
    <name evidence="1" type="ORF">R3P38DRAFT_3204720</name>
</gene>
<dbReference type="EMBL" id="JAWWNJ010000054">
    <property type="protein sequence ID" value="KAK7015437.1"/>
    <property type="molecule type" value="Genomic_DNA"/>
</dbReference>
<proteinExistence type="predicted"/>
<reference evidence="1 2" key="1">
    <citation type="journal article" date="2024" name="J Genomics">
        <title>Draft genome sequencing and assembly of Favolaschia claudopus CIRM-BRFM 2984 isolated from oak limbs.</title>
        <authorList>
            <person name="Navarro D."/>
            <person name="Drula E."/>
            <person name="Chaduli D."/>
            <person name="Cazenave R."/>
            <person name="Ahrendt S."/>
            <person name="Wang J."/>
            <person name="Lipzen A."/>
            <person name="Daum C."/>
            <person name="Barry K."/>
            <person name="Grigoriev I.V."/>
            <person name="Favel A."/>
            <person name="Rosso M.N."/>
            <person name="Martin F."/>
        </authorList>
    </citation>
    <scope>NUCLEOTIDE SEQUENCE [LARGE SCALE GENOMIC DNA]</scope>
    <source>
        <strain evidence="1 2">CIRM-BRFM 2984</strain>
    </source>
</reference>
<dbReference type="AlphaFoldDB" id="A0AAW0AQ44"/>
<sequence length="73" mass="7885">MPEQQALQIFAARVRKALLKVCLCAVGVLHLFPRTWAEGTAAKAYSTFSADVGDYTSDLEPTPAPPVKLHISS</sequence>